<gene>
    <name evidence="16" type="ORF">JCM19240_2497</name>
</gene>
<organism evidence="16 17">
    <name type="scientific">Vibrio maritimus</name>
    <dbReference type="NCBI Taxonomy" id="990268"/>
    <lineage>
        <taxon>Bacteria</taxon>
        <taxon>Pseudomonadati</taxon>
        <taxon>Pseudomonadota</taxon>
        <taxon>Gammaproteobacteria</taxon>
        <taxon>Vibrionales</taxon>
        <taxon>Vibrionaceae</taxon>
        <taxon>Vibrio</taxon>
    </lineage>
</organism>
<dbReference type="InterPro" id="IPR039426">
    <property type="entry name" value="TonB-dep_rcpt-like"/>
</dbReference>
<keyword evidence="6 13" id="KW-0732">Signal</keyword>
<accession>A0A090T1F0</accession>
<dbReference type="CDD" id="cd01347">
    <property type="entry name" value="ligand_gated_channel"/>
    <property type="match status" value="1"/>
</dbReference>
<dbReference type="InterPro" id="IPR010917">
    <property type="entry name" value="TonB_rcpt_CS"/>
</dbReference>
<dbReference type="GO" id="GO:0009279">
    <property type="term" value="C:cell outer membrane"/>
    <property type="evidence" value="ECO:0007669"/>
    <property type="project" value="UniProtKB-SubCell"/>
</dbReference>
<keyword evidence="7 12" id="KW-0798">TonB box</keyword>
<evidence type="ECO:0000256" key="10">
    <source>
        <dbReference type="PROSITE-ProRule" id="PRU01360"/>
    </source>
</evidence>
<keyword evidence="5 10" id="KW-0812">Transmembrane</keyword>
<evidence type="ECO:0000313" key="16">
    <source>
        <dbReference type="EMBL" id="GAL33801.1"/>
    </source>
</evidence>
<evidence type="ECO:0000256" key="5">
    <source>
        <dbReference type="ARBA" id="ARBA00022692"/>
    </source>
</evidence>
<dbReference type="OrthoDB" id="9760494at2"/>
<dbReference type="Pfam" id="PF07715">
    <property type="entry name" value="Plug"/>
    <property type="match status" value="1"/>
</dbReference>
<dbReference type="Pfam" id="PF00593">
    <property type="entry name" value="TonB_dep_Rec_b-barrel"/>
    <property type="match status" value="1"/>
</dbReference>
<evidence type="ECO:0000256" key="12">
    <source>
        <dbReference type="RuleBase" id="RU003357"/>
    </source>
</evidence>
<comment type="similarity">
    <text evidence="2 10 12">Belongs to the TonB-dependent receptor family.</text>
</comment>
<feature type="chain" id="PRO_5001863578" evidence="13">
    <location>
        <begin position="29"/>
        <end position="664"/>
    </location>
</feature>
<dbReference type="InterPro" id="IPR000531">
    <property type="entry name" value="Beta-barrel_TonB"/>
</dbReference>
<dbReference type="GO" id="GO:0044718">
    <property type="term" value="P:siderophore transmembrane transport"/>
    <property type="evidence" value="ECO:0007669"/>
    <property type="project" value="TreeGrafter"/>
</dbReference>
<dbReference type="PROSITE" id="PS01156">
    <property type="entry name" value="TONB_DEPENDENT_REC_2"/>
    <property type="match status" value="1"/>
</dbReference>
<dbReference type="AlphaFoldDB" id="A0A090T1F0"/>
<dbReference type="Proteomes" id="UP000029224">
    <property type="component" value="Unassembled WGS sequence"/>
</dbReference>
<evidence type="ECO:0000256" key="8">
    <source>
        <dbReference type="ARBA" id="ARBA00023136"/>
    </source>
</evidence>
<dbReference type="Gene3D" id="2.170.130.10">
    <property type="entry name" value="TonB-dependent receptor, plug domain"/>
    <property type="match status" value="1"/>
</dbReference>
<evidence type="ECO:0000256" key="3">
    <source>
        <dbReference type="ARBA" id="ARBA00022448"/>
    </source>
</evidence>
<evidence type="ECO:0000256" key="11">
    <source>
        <dbReference type="PROSITE-ProRule" id="PRU10144"/>
    </source>
</evidence>
<comment type="caution">
    <text evidence="16">The sequence shown here is derived from an EMBL/GenBank/DDBJ whole genome shotgun (WGS) entry which is preliminary data.</text>
</comment>
<dbReference type="PROSITE" id="PS52016">
    <property type="entry name" value="TONB_DEPENDENT_REC_3"/>
    <property type="match status" value="1"/>
</dbReference>
<dbReference type="InterPro" id="IPR036942">
    <property type="entry name" value="Beta-barrel_TonB_sf"/>
</dbReference>
<evidence type="ECO:0000256" key="2">
    <source>
        <dbReference type="ARBA" id="ARBA00009810"/>
    </source>
</evidence>
<keyword evidence="16" id="KW-0675">Receptor</keyword>
<dbReference type="PANTHER" id="PTHR30069">
    <property type="entry name" value="TONB-DEPENDENT OUTER MEMBRANE RECEPTOR"/>
    <property type="match status" value="1"/>
</dbReference>
<dbReference type="InterPro" id="IPR012910">
    <property type="entry name" value="Plug_dom"/>
</dbReference>
<keyword evidence="9 10" id="KW-0998">Cell outer membrane</keyword>
<evidence type="ECO:0000256" key="13">
    <source>
        <dbReference type="SAM" id="SignalP"/>
    </source>
</evidence>
<dbReference type="Gene3D" id="2.40.170.20">
    <property type="entry name" value="TonB-dependent receptor, beta-barrel domain"/>
    <property type="match status" value="1"/>
</dbReference>
<keyword evidence="17" id="KW-1185">Reference proteome</keyword>
<comment type="subcellular location">
    <subcellularLocation>
        <location evidence="1 10">Cell outer membrane</location>
        <topology evidence="1 10">Multi-pass membrane protein</topology>
    </subcellularLocation>
</comment>
<evidence type="ECO:0000256" key="4">
    <source>
        <dbReference type="ARBA" id="ARBA00022452"/>
    </source>
</evidence>
<protein>
    <submittedName>
        <fullName evidence="16">Enterobactin receptor VctA</fullName>
    </submittedName>
</protein>
<dbReference type="EMBL" id="BBMT01000003">
    <property type="protein sequence ID" value="GAL33801.1"/>
    <property type="molecule type" value="Genomic_DNA"/>
</dbReference>
<reference evidence="16 17" key="2">
    <citation type="submission" date="2014-09" db="EMBL/GenBank/DDBJ databases">
        <authorList>
            <consortium name="NBRP consortium"/>
            <person name="Sawabe T."/>
            <person name="Meirelles P."/>
            <person name="Nakanishi M."/>
            <person name="Sayaka M."/>
            <person name="Hattori M."/>
            <person name="Ohkuma M."/>
        </authorList>
    </citation>
    <scope>NUCLEOTIDE SEQUENCE [LARGE SCALE GENOMIC DNA]</scope>
    <source>
        <strain evidence="16 17">JCM 19240</strain>
    </source>
</reference>
<name>A0A090T1F0_9VIBR</name>
<feature type="domain" description="TonB-dependent receptor-like beta-barrel" evidence="14">
    <location>
        <begin position="188"/>
        <end position="632"/>
    </location>
</feature>
<feature type="short sequence motif" description="TonB C-terminal box" evidence="11">
    <location>
        <begin position="647"/>
        <end position="664"/>
    </location>
</feature>
<proteinExistence type="inferred from homology"/>
<reference evidence="16 17" key="1">
    <citation type="submission" date="2014-09" db="EMBL/GenBank/DDBJ databases">
        <title>Vibrio maritimus JCM 19240. (C210) whole genome shotgun sequence.</title>
        <authorList>
            <person name="Sawabe T."/>
            <person name="Meirelles P."/>
            <person name="Nakanishi M."/>
            <person name="Sayaka M."/>
            <person name="Hattori M."/>
            <person name="Ohkuma M."/>
        </authorList>
    </citation>
    <scope>NUCLEOTIDE SEQUENCE [LARGE SCALE GENOMIC DNA]</scope>
    <source>
        <strain evidence="16 17">JCM 19240</strain>
    </source>
</reference>
<dbReference type="GO" id="GO:0015344">
    <property type="term" value="F:siderophore uptake transmembrane transporter activity"/>
    <property type="evidence" value="ECO:0007669"/>
    <property type="project" value="TreeGrafter"/>
</dbReference>
<evidence type="ECO:0000256" key="7">
    <source>
        <dbReference type="ARBA" id="ARBA00023077"/>
    </source>
</evidence>
<keyword evidence="4 10" id="KW-1134">Transmembrane beta strand</keyword>
<feature type="domain" description="TonB-dependent receptor plug" evidence="15">
    <location>
        <begin position="56"/>
        <end position="154"/>
    </location>
</feature>
<evidence type="ECO:0000313" key="17">
    <source>
        <dbReference type="Proteomes" id="UP000029224"/>
    </source>
</evidence>
<keyword evidence="3 10" id="KW-0813">Transport</keyword>
<evidence type="ECO:0000259" key="15">
    <source>
        <dbReference type="Pfam" id="PF07715"/>
    </source>
</evidence>
<keyword evidence="8 10" id="KW-0472">Membrane</keyword>
<sequence length="664" mass="73313">MSLYHRFAIKPLALVISSTLAFSPNVLAEDTNAKNTNDDNAHQQTTDETLQVWGTTISSSTSMLSDDIELKQADHLSDLLRDQPGVDVGGTHSMNQSINIRGLSELDLNITIDGASQTNNVFHHVGNLLINPDILKAVDLRVGNNSVLNSGLGGGVAFETKDAKDLLRPGEKAGARLFGGIATNDYHHYSGTFFSQLSDNVDGLFYYNAIDRKNPKDGEGNTMTGEEGKTENYIAKLGWDINDSNRIKLAYDYYKDAGDYSVKSNMGDSYPDHEKLIRPTKYVRDTVTLNHELSLGMTEVRSSLYWNQMNYSNLNPQTGIVSEGNTQVFGLNSLAESSLFIGDTSNVVRYGLDAKKEEAKRIDSGVSSGEESADTFAIYAEDEIAISDSWSVTPGVRYNYYKLDMKASDNSFSTPTFGLATTYDITNEWRVRASATELFKGPGLTGSYLESGSTYNPNLKAETGVNYEAGLAYQTIGMLGLDQFGFSFTAFQTDINDYIDDVWTGKSKFIDNEGDVKIQGFESVVNMSYSDFSGRVTYAKSDSEFTSVKPGGRYVVGQSLDDEVGDSISVNLGYAFPELGLDMNWNSQIVFDLDKKVEEDTAKEGYNTHKFDVRWVPTTLRDLTVTASIENIFNEQYVSHASHDLGYADYEPGRNFKLSAAYVF</sequence>
<feature type="signal peptide" evidence="13">
    <location>
        <begin position="1"/>
        <end position="28"/>
    </location>
</feature>
<dbReference type="PANTHER" id="PTHR30069:SF41">
    <property type="entry name" value="HEME_HEMOPEXIN UTILIZATION PROTEIN C"/>
    <property type="match status" value="1"/>
</dbReference>
<dbReference type="InterPro" id="IPR037066">
    <property type="entry name" value="Plug_dom_sf"/>
</dbReference>
<evidence type="ECO:0000259" key="14">
    <source>
        <dbReference type="Pfam" id="PF00593"/>
    </source>
</evidence>
<evidence type="ECO:0000256" key="9">
    <source>
        <dbReference type="ARBA" id="ARBA00023237"/>
    </source>
</evidence>
<evidence type="ECO:0000256" key="1">
    <source>
        <dbReference type="ARBA" id="ARBA00004571"/>
    </source>
</evidence>
<evidence type="ECO:0000256" key="6">
    <source>
        <dbReference type="ARBA" id="ARBA00022729"/>
    </source>
</evidence>
<dbReference type="SUPFAM" id="SSF56935">
    <property type="entry name" value="Porins"/>
    <property type="match status" value="1"/>
</dbReference>